<comment type="caution">
    <text evidence="10">The sequence shown here is derived from an EMBL/GenBank/DDBJ whole genome shotgun (WGS) entry which is preliminary data.</text>
</comment>
<evidence type="ECO:0000256" key="4">
    <source>
        <dbReference type="ARBA" id="ARBA00022692"/>
    </source>
</evidence>
<feature type="transmembrane region" description="Helical" evidence="7">
    <location>
        <begin position="24"/>
        <end position="45"/>
    </location>
</feature>
<dbReference type="InterPro" id="IPR003524">
    <property type="entry name" value="PNAcMuramoyl-5peptid_Trfase"/>
</dbReference>
<proteinExistence type="inferred from homology"/>
<dbReference type="PROSITE" id="PS01347">
    <property type="entry name" value="MRAY_1"/>
    <property type="match status" value="1"/>
</dbReference>
<keyword evidence="7 9" id="KW-0460">Magnesium</keyword>
<evidence type="ECO:0000256" key="5">
    <source>
        <dbReference type="ARBA" id="ARBA00022989"/>
    </source>
</evidence>
<dbReference type="PANTHER" id="PTHR22926:SF5">
    <property type="entry name" value="PHOSPHO-N-ACETYLMURAMOYL-PENTAPEPTIDE-TRANSFERASE HOMOLOG"/>
    <property type="match status" value="1"/>
</dbReference>
<dbReference type="GO" id="GO:0008963">
    <property type="term" value="F:phospho-N-acetylmuramoyl-pentapeptide-transferase activity"/>
    <property type="evidence" value="ECO:0007669"/>
    <property type="project" value="UniProtKB-UniRule"/>
</dbReference>
<evidence type="ECO:0000256" key="9">
    <source>
        <dbReference type="PIRSR" id="PIRSR600715-1"/>
    </source>
</evidence>
<keyword evidence="5 7" id="KW-1133">Transmembrane helix</keyword>
<keyword evidence="7" id="KW-0573">Peptidoglycan synthesis</keyword>
<dbReference type="GO" id="GO:0051992">
    <property type="term" value="F:UDP-N-acetylmuramoyl-L-alanyl-D-glutamyl-meso-2,6-diaminopimelyl-D-alanyl-D-alanine:undecaprenyl-phosphate transferase activity"/>
    <property type="evidence" value="ECO:0007669"/>
    <property type="project" value="RHEA"/>
</dbReference>
<feature type="transmembrane region" description="Helical" evidence="7">
    <location>
        <begin position="200"/>
        <end position="219"/>
    </location>
</feature>
<keyword evidence="3 7" id="KW-0808">Transferase</keyword>
<dbReference type="CDD" id="cd06852">
    <property type="entry name" value="GT_MraY"/>
    <property type="match status" value="1"/>
</dbReference>
<name>A0A2T4TZ97_9BACT</name>
<protein>
    <recommendedName>
        <fullName evidence="7 8">Phospho-N-acetylmuramoyl-pentapeptide-transferase</fullName>
        <ecNumber evidence="7 8">2.7.8.13</ecNumber>
    </recommendedName>
    <alternativeName>
        <fullName evidence="7">UDP-MurNAc-pentapeptide phosphotransferase</fullName>
    </alternativeName>
</protein>
<evidence type="ECO:0000256" key="7">
    <source>
        <dbReference type="HAMAP-Rule" id="MF_00038"/>
    </source>
</evidence>
<feature type="transmembrane region" description="Helical" evidence="7">
    <location>
        <begin position="173"/>
        <end position="193"/>
    </location>
</feature>
<organism evidence="10 11">
    <name type="scientific">Candidatus Methylomirabilis limnetica</name>
    <dbReference type="NCBI Taxonomy" id="2033718"/>
    <lineage>
        <taxon>Bacteria</taxon>
        <taxon>Candidatus Methylomirabilota</taxon>
        <taxon>Candidatus Methylomirabilia</taxon>
        <taxon>Candidatus Methylomirabilales</taxon>
        <taxon>Candidatus Methylomirabilaceae</taxon>
        <taxon>Candidatus Methylomirabilis</taxon>
    </lineage>
</organism>
<dbReference type="GO" id="GO:0009252">
    <property type="term" value="P:peptidoglycan biosynthetic process"/>
    <property type="evidence" value="ECO:0007669"/>
    <property type="project" value="UniProtKB-UniRule"/>
</dbReference>
<gene>
    <name evidence="7" type="primary">mraY</name>
    <name evidence="10" type="ORF">CLG94_05170</name>
</gene>
<feature type="transmembrane region" description="Helical" evidence="7">
    <location>
        <begin position="97"/>
        <end position="114"/>
    </location>
</feature>
<feature type="transmembrane region" description="Helical" evidence="7">
    <location>
        <begin position="239"/>
        <end position="256"/>
    </location>
</feature>
<dbReference type="RefSeq" id="WP_107561793.1">
    <property type="nucleotide sequence ID" value="NZ_NVQC01000016.1"/>
</dbReference>
<dbReference type="GO" id="GO:0005886">
    <property type="term" value="C:plasma membrane"/>
    <property type="evidence" value="ECO:0007669"/>
    <property type="project" value="UniProtKB-SubCell"/>
</dbReference>
<keyword evidence="7" id="KW-1003">Cell membrane</keyword>
<keyword evidence="4 7" id="KW-0812">Transmembrane</keyword>
<comment type="catalytic activity">
    <reaction evidence="7">
        <text>UDP-N-acetyl-alpha-D-muramoyl-L-alanyl-gamma-D-glutamyl-meso-2,6-diaminopimeloyl-D-alanyl-D-alanine + di-trans,octa-cis-undecaprenyl phosphate = di-trans,octa-cis-undecaprenyl diphospho-N-acetyl-alpha-D-muramoyl-L-alanyl-D-glutamyl-meso-2,6-diaminopimeloyl-D-alanyl-D-alanine + UMP</text>
        <dbReference type="Rhea" id="RHEA:28386"/>
        <dbReference type="ChEBI" id="CHEBI:57865"/>
        <dbReference type="ChEBI" id="CHEBI:60392"/>
        <dbReference type="ChEBI" id="CHEBI:61386"/>
        <dbReference type="ChEBI" id="CHEBI:61387"/>
        <dbReference type="EC" id="2.7.8.13"/>
    </reaction>
</comment>
<accession>A0A2T4TZ97</accession>
<feature type="transmembrane region" description="Helical" evidence="7">
    <location>
        <begin position="289"/>
        <end position="311"/>
    </location>
</feature>
<evidence type="ECO:0000256" key="2">
    <source>
        <dbReference type="ARBA" id="ARBA00005583"/>
    </source>
</evidence>
<feature type="transmembrane region" description="Helical" evidence="7">
    <location>
        <begin position="134"/>
        <end position="153"/>
    </location>
</feature>
<dbReference type="AlphaFoldDB" id="A0A2T4TZ97"/>
<dbReference type="Pfam" id="PF10555">
    <property type="entry name" value="MraY_sig1"/>
    <property type="match status" value="1"/>
</dbReference>
<comment type="similarity">
    <text evidence="2 7">Belongs to the glycosyltransferase 4 family. MraY subfamily.</text>
</comment>
<keyword evidence="7" id="KW-0131">Cell cycle</keyword>
<comment type="subcellular location">
    <subcellularLocation>
        <location evidence="7">Cell membrane</location>
        <topology evidence="7">Multi-pass membrane protein</topology>
    </subcellularLocation>
    <subcellularLocation>
        <location evidence="1">Membrane</location>
        <topology evidence="1">Multi-pass membrane protein</topology>
    </subcellularLocation>
</comment>
<evidence type="ECO:0000256" key="3">
    <source>
        <dbReference type="ARBA" id="ARBA00022679"/>
    </source>
</evidence>
<dbReference type="HAMAP" id="MF_00038">
    <property type="entry name" value="MraY"/>
    <property type="match status" value="1"/>
</dbReference>
<dbReference type="PANTHER" id="PTHR22926">
    <property type="entry name" value="PHOSPHO-N-ACETYLMURAMOYL-PENTAPEPTIDE-TRANSFERASE"/>
    <property type="match status" value="1"/>
</dbReference>
<keyword evidence="7" id="KW-0961">Cell wall biogenesis/degradation</keyword>
<comment type="function">
    <text evidence="7">Catalyzes the initial step of the lipid cycle reactions in the biosynthesis of the cell wall peptidoglycan: transfers peptidoglycan precursor phospho-MurNAc-pentapeptide from UDP-MurNAc-pentapeptide onto the lipid carrier undecaprenyl phosphate, yielding undecaprenyl-pyrophosphoryl-MurNAc-pentapeptide, known as lipid I.</text>
</comment>
<keyword evidence="7 9" id="KW-0479">Metal-binding</keyword>
<feature type="transmembrane region" description="Helical" evidence="7">
    <location>
        <begin position="338"/>
        <end position="357"/>
    </location>
</feature>
<feature type="binding site" evidence="9">
    <location>
        <position position="267"/>
    </location>
    <ligand>
        <name>Mg(2+)</name>
        <dbReference type="ChEBI" id="CHEBI:18420"/>
    </ligand>
</feature>
<comment type="pathway">
    <text evidence="7">Cell wall biogenesis; peptidoglycan biosynthesis.</text>
</comment>
<evidence type="ECO:0000256" key="8">
    <source>
        <dbReference type="NCBIfam" id="TIGR00445"/>
    </source>
</evidence>
<evidence type="ECO:0000313" key="10">
    <source>
        <dbReference type="EMBL" id="PTL36421.1"/>
    </source>
</evidence>
<dbReference type="GO" id="GO:0051301">
    <property type="term" value="P:cell division"/>
    <property type="evidence" value="ECO:0007669"/>
    <property type="project" value="UniProtKB-KW"/>
</dbReference>
<keyword evidence="6 7" id="KW-0472">Membrane</keyword>
<keyword evidence="11" id="KW-1185">Reference proteome</keyword>
<dbReference type="PROSITE" id="PS01348">
    <property type="entry name" value="MRAY_2"/>
    <property type="match status" value="1"/>
</dbReference>
<dbReference type="Pfam" id="PF00953">
    <property type="entry name" value="Glycos_transf_4"/>
    <property type="match status" value="1"/>
</dbReference>
<dbReference type="GO" id="GO:0071555">
    <property type="term" value="P:cell wall organization"/>
    <property type="evidence" value="ECO:0007669"/>
    <property type="project" value="UniProtKB-KW"/>
</dbReference>
<feature type="transmembrane region" description="Helical" evidence="7">
    <location>
        <begin position="263"/>
        <end position="283"/>
    </location>
</feature>
<comment type="cofactor">
    <cofactor evidence="7 9">
        <name>Mg(2+)</name>
        <dbReference type="ChEBI" id="CHEBI:18420"/>
    </cofactor>
</comment>
<keyword evidence="7" id="KW-0132">Cell division</keyword>
<dbReference type="OrthoDB" id="9805475at2"/>
<reference evidence="10 11" key="1">
    <citation type="submission" date="2017-09" db="EMBL/GenBank/DDBJ databases">
        <title>Bloom of a denitrifying methanotroph, Candidatus Methylomirabilis limnetica, in a deep stratified lake.</title>
        <authorList>
            <person name="Graf J.S."/>
            <person name="Marchant H.K."/>
            <person name="Tienken D."/>
            <person name="Hach P.F."/>
            <person name="Brand A."/>
            <person name="Schubert C.J."/>
            <person name="Kuypers M.M."/>
            <person name="Milucka J."/>
        </authorList>
    </citation>
    <scope>NUCLEOTIDE SEQUENCE [LARGE SCALE GENOMIC DNA]</scope>
    <source>
        <strain evidence="10 11">Zug</strain>
    </source>
</reference>
<evidence type="ECO:0000313" key="11">
    <source>
        <dbReference type="Proteomes" id="UP000241436"/>
    </source>
</evidence>
<dbReference type="InterPro" id="IPR018480">
    <property type="entry name" value="PNAcMuramoyl-5peptid_Trfase_CS"/>
</dbReference>
<dbReference type="GO" id="GO:0008360">
    <property type="term" value="P:regulation of cell shape"/>
    <property type="evidence" value="ECO:0007669"/>
    <property type="project" value="UniProtKB-KW"/>
</dbReference>
<keyword evidence="7" id="KW-0133">Cell shape</keyword>
<sequence>MLYHLLFPLHQSYAVLNVFRYVTFRTAGAILTALLISLLLGPALIRKLQELQIGQSIRDDGPAGHLQKAGTPTMGGLLILASVLIATLLWANLTNRFVWLALFCTVWMGAVGFIDDYLKVVSKNSKGLSVRTKLLWQVIPSLLIGLFLYINPVDPFTTKLTIPFLKDWMPDLGWGYVLFVALVIVGTSNAVNLTDGLDGLAIGPILMTAAAYTVLAYIAGHASIAHYLQVIFVRGSSELTVFGGAIVGASLGFLWYNAYPAQLFMGDTGSLALGAALATLAVLVKSELLLLIVGGVFVAEAISVIMQVFSYRTTGRRVFRMAPLHHHYELNGMAEPKIIVRFWIVSFILALLSLTTLKLR</sequence>
<feature type="binding site" evidence="9">
    <location>
        <position position="192"/>
    </location>
    <ligand>
        <name>Mg(2+)</name>
        <dbReference type="ChEBI" id="CHEBI:18420"/>
    </ligand>
</feature>
<evidence type="ECO:0000256" key="1">
    <source>
        <dbReference type="ARBA" id="ARBA00004141"/>
    </source>
</evidence>
<dbReference type="NCBIfam" id="TIGR00445">
    <property type="entry name" value="mraY"/>
    <property type="match status" value="1"/>
</dbReference>
<dbReference type="Proteomes" id="UP000241436">
    <property type="component" value="Unassembled WGS sequence"/>
</dbReference>
<feature type="transmembrane region" description="Helical" evidence="7">
    <location>
        <begin position="74"/>
        <end position="91"/>
    </location>
</feature>
<dbReference type="EC" id="2.7.8.13" evidence="7 8"/>
<dbReference type="InterPro" id="IPR000715">
    <property type="entry name" value="Glycosyl_transferase_4"/>
</dbReference>
<dbReference type="EMBL" id="NVQC01000016">
    <property type="protein sequence ID" value="PTL36421.1"/>
    <property type="molecule type" value="Genomic_DNA"/>
</dbReference>
<dbReference type="GO" id="GO:0046872">
    <property type="term" value="F:metal ion binding"/>
    <property type="evidence" value="ECO:0007669"/>
    <property type="project" value="UniProtKB-KW"/>
</dbReference>
<evidence type="ECO:0000256" key="6">
    <source>
        <dbReference type="ARBA" id="ARBA00023136"/>
    </source>
</evidence>
<reference evidence="11" key="2">
    <citation type="journal article" date="2018" name="Environ. Microbiol.">
        <title>Bloom of a denitrifying methanotroph, 'Candidatus Methylomirabilis limnetica', in a deep stratified lake.</title>
        <authorList>
            <person name="Graf J.S."/>
            <person name="Mayr M.J."/>
            <person name="Marchant H.K."/>
            <person name="Tienken D."/>
            <person name="Hach P.F."/>
            <person name="Brand A."/>
            <person name="Schubert C.J."/>
            <person name="Kuypers M.M."/>
            <person name="Milucka J."/>
        </authorList>
    </citation>
    <scope>NUCLEOTIDE SEQUENCE [LARGE SCALE GENOMIC DNA]</scope>
    <source>
        <strain evidence="11">Zug</strain>
    </source>
</reference>
<dbReference type="UniPathway" id="UPA00219"/>